<dbReference type="EMBL" id="LSSK01000333">
    <property type="protein sequence ID" value="OMH83682.1"/>
    <property type="molecule type" value="Genomic_DNA"/>
</dbReference>
<protein>
    <recommendedName>
        <fullName evidence="4">RING-type domain-containing protein</fullName>
    </recommendedName>
</protein>
<feature type="region of interest" description="Disordered" evidence="1">
    <location>
        <begin position="174"/>
        <end position="227"/>
    </location>
</feature>
<feature type="compositionally biased region" description="Basic and acidic residues" evidence="1">
    <location>
        <begin position="271"/>
        <end position="280"/>
    </location>
</feature>
<feature type="region of interest" description="Disordered" evidence="1">
    <location>
        <begin position="270"/>
        <end position="291"/>
    </location>
</feature>
<evidence type="ECO:0000256" key="1">
    <source>
        <dbReference type="SAM" id="MobiDB-lite"/>
    </source>
</evidence>
<proteinExistence type="predicted"/>
<feature type="compositionally biased region" description="Basic and acidic residues" evidence="1">
    <location>
        <begin position="183"/>
        <end position="194"/>
    </location>
</feature>
<evidence type="ECO:0008006" key="4">
    <source>
        <dbReference type="Google" id="ProtNLM"/>
    </source>
</evidence>
<name>A0A1R1PS11_ZANCU</name>
<organism evidence="2 3">
    <name type="scientific">Zancudomyces culisetae</name>
    <name type="common">Gut fungus</name>
    <name type="synonym">Smittium culisetae</name>
    <dbReference type="NCBI Taxonomy" id="1213189"/>
    <lineage>
        <taxon>Eukaryota</taxon>
        <taxon>Fungi</taxon>
        <taxon>Fungi incertae sedis</taxon>
        <taxon>Zoopagomycota</taxon>
        <taxon>Kickxellomycotina</taxon>
        <taxon>Harpellomycetes</taxon>
        <taxon>Harpellales</taxon>
        <taxon>Legeriomycetaceae</taxon>
        <taxon>Zancudomyces</taxon>
    </lineage>
</organism>
<feature type="compositionally biased region" description="Polar residues" evidence="1">
    <location>
        <begin position="281"/>
        <end position="291"/>
    </location>
</feature>
<feature type="compositionally biased region" description="Polar residues" evidence="1">
    <location>
        <begin position="216"/>
        <end position="227"/>
    </location>
</feature>
<evidence type="ECO:0000313" key="3">
    <source>
        <dbReference type="Proteomes" id="UP000188320"/>
    </source>
</evidence>
<reference evidence="3" key="1">
    <citation type="submission" date="2017-01" db="EMBL/GenBank/DDBJ databases">
        <authorList>
            <person name="Wang Y."/>
            <person name="White M."/>
            <person name="Kvist S."/>
            <person name="Moncalvo J.-M."/>
        </authorList>
    </citation>
    <scope>NUCLEOTIDE SEQUENCE [LARGE SCALE GENOMIC DNA]</scope>
    <source>
        <strain evidence="3">COL-18-3</strain>
    </source>
</reference>
<evidence type="ECO:0000313" key="2">
    <source>
        <dbReference type="EMBL" id="OMH83682.1"/>
    </source>
</evidence>
<comment type="caution">
    <text evidence="2">The sequence shown here is derived from an EMBL/GenBank/DDBJ whole genome shotgun (WGS) entry which is preliminary data.</text>
</comment>
<dbReference type="Proteomes" id="UP000188320">
    <property type="component" value="Unassembled WGS sequence"/>
</dbReference>
<dbReference type="AlphaFoldDB" id="A0A1R1PS11"/>
<feature type="region of interest" description="Disordered" evidence="1">
    <location>
        <begin position="36"/>
        <end position="57"/>
    </location>
</feature>
<dbReference type="OrthoDB" id="5600294at2759"/>
<feature type="region of interest" description="Disordered" evidence="1">
    <location>
        <begin position="1"/>
        <end position="22"/>
    </location>
</feature>
<gene>
    <name evidence="2" type="ORF">AX774_g2809</name>
</gene>
<accession>A0A1R1PS11</accession>
<sequence>MDRTLMEPLDSSHLLGQPNVDSQHGGLEVLIIESDEDEEQDQSTSTVKGVSPHSAHNSAHNSALFVDLCDNDQADCGPSSSRNVELGVNGSDAMALERGYLENWRSETEQTARPTSRNSRTNVENLLRGGTTISITEGDDSVSNRRRRLQERIQALNMDLIPFDLTQRYMTVTTNHSSRTGRPLRDRLRRRAAETRSSGIQTRSGSVGIPIDTNRDQSTNSSHRTTSTDLLDVDNYTLPDGWEPNSRMVREASNTSPAIANTRNRVGAGRRLTEGTENRNLDSTTSDNYQQPTIGGIVVEDVLSDDFPGLNSPEPEMIVGSVSRDELREFSDNGIYRIFNNFRPIFQGGLQYLDYVVHQIERRLNSANTIDGSEFDIDVTEHFDPSILFDIYDSEPTTNIRDNPIKKRRITQREARIASLGDYSRNVPLRNCSDFYESNEPSNSGESAELVMVCCGCDAPFLNTTDIMLSKCGHPICSPCFDGIGGSSTKCFCCGSRAKKSEYFKIFRS</sequence>
<keyword evidence="3" id="KW-1185">Reference proteome</keyword>